<proteinExistence type="predicted"/>
<accession>A0A076ED86</accession>
<dbReference type="SUPFAM" id="SSF50969">
    <property type="entry name" value="YVTN repeat-like/Quinoprotein amine dehydrogenase"/>
    <property type="match status" value="1"/>
</dbReference>
<dbReference type="Gene3D" id="2.130.10.10">
    <property type="entry name" value="YVTN repeat-like/Quinoprotein amine dehydrogenase"/>
    <property type="match status" value="1"/>
</dbReference>
<name>A0A076ED86_RHOOP</name>
<evidence type="ECO:0000313" key="4">
    <source>
        <dbReference type="Proteomes" id="UP000028488"/>
    </source>
</evidence>
<organism evidence="3 4">
    <name type="scientific">Rhodococcus opacus</name>
    <name type="common">Nocardia opaca</name>
    <dbReference type="NCBI Taxonomy" id="37919"/>
    <lineage>
        <taxon>Bacteria</taxon>
        <taxon>Bacillati</taxon>
        <taxon>Actinomycetota</taxon>
        <taxon>Actinomycetes</taxon>
        <taxon>Mycobacteriales</taxon>
        <taxon>Nocardiaceae</taxon>
        <taxon>Rhodococcus</taxon>
    </lineage>
</organism>
<feature type="signal peptide" evidence="2">
    <location>
        <begin position="1"/>
        <end position="37"/>
    </location>
</feature>
<dbReference type="EMBL" id="CP008947">
    <property type="protein sequence ID" value="AII03586.1"/>
    <property type="molecule type" value="Genomic_DNA"/>
</dbReference>
<dbReference type="Pfam" id="PF08309">
    <property type="entry name" value="LVIVD"/>
    <property type="match status" value="1"/>
</dbReference>
<dbReference type="Proteomes" id="UP000028488">
    <property type="component" value="Chromosome"/>
</dbReference>
<evidence type="ECO:0008006" key="5">
    <source>
        <dbReference type="Google" id="ProtNLM"/>
    </source>
</evidence>
<dbReference type="InterPro" id="IPR013211">
    <property type="entry name" value="LVIVD"/>
</dbReference>
<dbReference type="InterPro" id="IPR011044">
    <property type="entry name" value="Quino_amine_DH_bsu"/>
</dbReference>
<feature type="chain" id="PRO_5001711845" description="LVIVD repeat-containing protein" evidence="2">
    <location>
        <begin position="38"/>
        <end position="524"/>
    </location>
</feature>
<keyword evidence="2" id="KW-0732">Signal</keyword>
<dbReference type="AlphaFoldDB" id="A0A076ED86"/>
<protein>
    <recommendedName>
        <fullName evidence="5">LVIVD repeat-containing protein</fullName>
    </recommendedName>
</protein>
<dbReference type="InterPro" id="IPR015943">
    <property type="entry name" value="WD40/YVTN_repeat-like_dom_sf"/>
</dbReference>
<dbReference type="RefSeq" id="WP_128638494.1">
    <property type="nucleotide sequence ID" value="NZ_CP008947.1"/>
</dbReference>
<gene>
    <name evidence="3" type="ORF">EP51_02745</name>
</gene>
<dbReference type="eggNOG" id="COG5276">
    <property type="taxonomic scope" value="Bacteria"/>
</dbReference>
<feature type="region of interest" description="Disordered" evidence="1">
    <location>
        <begin position="55"/>
        <end position="82"/>
    </location>
</feature>
<reference evidence="3 4" key="1">
    <citation type="submission" date="2014-07" db="EMBL/GenBank/DDBJ databases">
        <title>Genome Sequence of Rhodococcus opacus Strain R7, a Biodegrader of Mono- and Polycyclic Aromatic Hydrocarbons.</title>
        <authorList>
            <person name="Di Gennaro P."/>
            <person name="Zampolli J."/>
            <person name="Presti I."/>
            <person name="Cappelletti M."/>
            <person name="D'Ursi P."/>
            <person name="Orro A."/>
            <person name="Mezzelani A."/>
            <person name="Milanesi L."/>
        </authorList>
    </citation>
    <scope>NUCLEOTIDE SEQUENCE [LARGE SCALE GENOMIC DNA]</scope>
    <source>
        <strain evidence="3 4">R7</strain>
    </source>
</reference>
<evidence type="ECO:0000313" key="3">
    <source>
        <dbReference type="EMBL" id="AII03586.1"/>
    </source>
</evidence>
<evidence type="ECO:0000256" key="1">
    <source>
        <dbReference type="SAM" id="MobiDB-lite"/>
    </source>
</evidence>
<sequence>MLIARTGPGSARRGVATAALAVSVVLGVATSPAPAIASAETFFFDDVGSTAVPRANCGPGSLPETGLQGDVPAEDRNNGRSTQGYRCNMSLVGGLQDRGGGLLSVTYDHCSYTSTFFPGNLLNPTTPGVQVLDVSNPAQPVLSTTLNEPAMLGGTWESLKVNKARKLLAATAVPIAAGTGYFSVYDISDCAHPRLLNRGAGTDVTMPLPFVSHEGGFSPDGNTYWVSGPAPGFLTAIDITNPASPRIIWQGLHGLGGHGFGITPDGNRMYLSNLGGITVLDISAVQRGDPYPTVPQVATYLWTDGFFNQHSIPVTYGDKPYIFTVDETGGGGIKVFDVADPAHAEIVQKIKLEIQLPANTAANLRSSQGGSVFSYDPHYCVVDRPADPTALACSWESSGIRVFDVRDLSRISEIAYYNPPAQTGKNVQLTNSPHALSSLIGVSLFNFVPLARAVFEGKTDPRVAFGPRAGMVAFGDLSADWCFSPPEFHGNQIWTSCSDNGFMALQLDDAVYQPPANQASTYGQ</sequence>
<evidence type="ECO:0000256" key="2">
    <source>
        <dbReference type="SAM" id="SignalP"/>
    </source>
</evidence>